<name>M0A3G4_9EURY</name>
<gene>
    <name evidence="1" type="ORF">C483_08829</name>
</gene>
<protein>
    <submittedName>
        <fullName evidence="1">Uncharacterized protein</fullName>
    </submittedName>
</protein>
<dbReference type="AlphaFoldDB" id="M0A3G4"/>
<dbReference type="PATRIC" id="fig|1227493.4.peg.1748"/>
<dbReference type="EMBL" id="AOIM01000025">
    <property type="protein sequence ID" value="ELY91883.1"/>
    <property type="molecule type" value="Genomic_DNA"/>
</dbReference>
<sequence>MASSTNSSASTDDEVRRLYERYQSAESDEERHRIALEMGTLDGRRHADIYAALEDE</sequence>
<proteinExistence type="predicted"/>
<organism evidence="1 2">
    <name type="scientific">Natrialba hulunbeirensis JCM 10989</name>
    <dbReference type="NCBI Taxonomy" id="1227493"/>
    <lineage>
        <taxon>Archaea</taxon>
        <taxon>Methanobacteriati</taxon>
        <taxon>Methanobacteriota</taxon>
        <taxon>Stenosarchaea group</taxon>
        <taxon>Halobacteria</taxon>
        <taxon>Halobacteriales</taxon>
        <taxon>Natrialbaceae</taxon>
        <taxon>Natrialba</taxon>
    </lineage>
</organism>
<accession>M0A3G4</accession>
<dbReference type="OrthoDB" id="167729at2157"/>
<dbReference type="Proteomes" id="UP000011519">
    <property type="component" value="Unassembled WGS sequence"/>
</dbReference>
<dbReference type="Pfam" id="PF26044">
    <property type="entry name" value="Antitox_halo"/>
    <property type="match status" value="1"/>
</dbReference>
<evidence type="ECO:0000313" key="2">
    <source>
        <dbReference type="Proteomes" id="UP000011519"/>
    </source>
</evidence>
<evidence type="ECO:0000313" key="1">
    <source>
        <dbReference type="EMBL" id="ELY91883.1"/>
    </source>
</evidence>
<keyword evidence="2" id="KW-1185">Reference proteome</keyword>
<dbReference type="InterPro" id="IPR058985">
    <property type="entry name" value="Antitox_halobact"/>
</dbReference>
<dbReference type="RefSeq" id="WP_006652975.1">
    <property type="nucleotide sequence ID" value="NZ_AOIM01000025.1"/>
</dbReference>
<comment type="caution">
    <text evidence="1">The sequence shown here is derived from an EMBL/GenBank/DDBJ whole genome shotgun (WGS) entry which is preliminary data.</text>
</comment>
<reference evidence="1 2" key="1">
    <citation type="journal article" date="2014" name="PLoS Genet.">
        <title>Phylogenetically driven sequencing of extremely halophilic archaea reveals strategies for static and dynamic osmo-response.</title>
        <authorList>
            <person name="Becker E.A."/>
            <person name="Seitzer P.M."/>
            <person name="Tritt A."/>
            <person name="Larsen D."/>
            <person name="Krusor M."/>
            <person name="Yao A.I."/>
            <person name="Wu D."/>
            <person name="Madern D."/>
            <person name="Eisen J.A."/>
            <person name="Darling A.E."/>
            <person name="Facciotti M.T."/>
        </authorList>
    </citation>
    <scope>NUCLEOTIDE SEQUENCE [LARGE SCALE GENOMIC DNA]</scope>
    <source>
        <strain evidence="1 2">JCM 10989</strain>
    </source>
</reference>